<dbReference type="InterPro" id="IPR009061">
    <property type="entry name" value="DNA-bd_dom_put_sf"/>
</dbReference>
<dbReference type="PANTHER" id="PTHR30204:SF69">
    <property type="entry name" value="MERR-FAMILY TRANSCRIPTIONAL REGULATOR"/>
    <property type="match status" value="1"/>
</dbReference>
<evidence type="ECO:0000313" key="8">
    <source>
        <dbReference type="Proteomes" id="UP000518605"/>
    </source>
</evidence>
<evidence type="ECO:0000256" key="3">
    <source>
        <dbReference type="ARBA" id="ARBA00023125"/>
    </source>
</evidence>
<accession>A0A7W5CAN1</accession>
<dbReference type="SMART" id="SM00422">
    <property type="entry name" value="HTH_MERR"/>
    <property type="match status" value="1"/>
</dbReference>
<protein>
    <submittedName>
        <fullName evidence="7">DNA-binding transcriptional MerR regulator</fullName>
    </submittedName>
</protein>
<evidence type="ECO:0000256" key="1">
    <source>
        <dbReference type="ARBA" id="ARBA00022491"/>
    </source>
</evidence>
<comment type="caution">
    <text evidence="7">The sequence shown here is derived from an EMBL/GenBank/DDBJ whole genome shotgun (WGS) entry which is preliminary data.</text>
</comment>
<dbReference type="GO" id="GO:0003700">
    <property type="term" value="F:DNA-binding transcription factor activity"/>
    <property type="evidence" value="ECO:0007669"/>
    <property type="project" value="InterPro"/>
</dbReference>
<dbReference type="RefSeq" id="WP_183567215.1">
    <property type="nucleotide sequence ID" value="NZ_CBCSLB010000014.1"/>
</dbReference>
<dbReference type="InterPro" id="IPR011256">
    <property type="entry name" value="Reg_factor_effector_dom_sf"/>
</dbReference>
<evidence type="ECO:0000256" key="4">
    <source>
        <dbReference type="ARBA" id="ARBA00023163"/>
    </source>
</evidence>
<dbReference type="SUPFAM" id="SSF46955">
    <property type="entry name" value="Putative DNA-binding domain"/>
    <property type="match status" value="1"/>
</dbReference>
<gene>
    <name evidence="7" type="ORF">FHS16_004289</name>
</gene>
<evidence type="ECO:0000259" key="6">
    <source>
        <dbReference type="PROSITE" id="PS50937"/>
    </source>
</evidence>
<dbReference type="InterPro" id="IPR000551">
    <property type="entry name" value="MerR-type_HTH_dom"/>
</dbReference>
<keyword evidence="3 7" id="KW-0238">DNA-binding</keyword>
<dbReference type="InterPro" id="IPR047057">
    <property type="entry name" value="MerR_fam"/>
</dbReference>
<evidence type="ECO:0000256" key="5">
    <source>
        <dbReference type="SAM" id="Coils"/>
    </source>
</evidence>
<evidence type="ECO:0000256" key="2">
    <source>
        <dbReference type="ARBA" id="ARBA00023015"/>
    </source>
</evidence>
<keyword evidence="8" id="KW-1185">Reference proteome</keyword>
<dbReference type="Gene3D" id="1.10.1660.10">
    <property type="match status" value="1"/>
</dbReference>
<feature type="domain" description="HTH merR-type" evidence="6">
    <location>
        <begin position="4"/>
        <end position="74"/>
    </location>
</feature>
<name>A0A7W5CAN1_9BACL</name>
<feature type="coiled-coil region" evidence="5">
    <location>
        <begin position="74"/>
        <end position="101"/>
    </location>
</feature>
<dbReference type="Pfam" id="PF13411">
    <property type="entry name" value="MerR_1"/>
    <property type="match status" value="1"/>
</dbReference>
<dbReference type="EMBL" id="JACHXW010000014">
    <property type="protein sequence ID" value="MBB3154213.1"/>
    <property type="molecule type" value="Genomic_DNA"/>
</dbReference>
<dbReference type="Proteomes" id="UP000518605">
    <property type="component" value="Unassembled WGS sequence"/>
</dbReference>
<dbReference type="GO" id="GO:0003677">
    <property type="term" value="F:DNA binding"/>
    <property type="evidence" value="ECO:0007669"/>
    <property type="project" value="UniProtKB-KW"/>
</dbReference>
<keyword evidence="5" id="KW-0175">Coiled coil</keyword>
<proteinExistence type="predicted"/>
<dbReference type="SUPFAM" id="SSF55136">
    <property type="entry name" value="Probable bacterial effector-binding domain"/>
    <property type="match status" value="1"/>
</dbReference>
<keyword evidence="4" id="KW-0804">Transcription</keyword>
<evidence type="ECO:0000313" key="7">
    <source>
        <dbReference type="EMBL" id="MBB3154213.1"/>
    </source>
</evidence>
<keyword evidence="2" id="KW-0805">Transcription regulation</keyword>
<dbReference type="Gene3D" id="3.20.80.10">
    <property type="entry name" value="Regulatory factor, effector binding domain"/>
    <property type="match status" value="1"/>
</dbReference>
<sequence length="275" mass="32236">MKKKFKIGELAKIKRIDAQTLRYYDHIGVLSPALINEQNGYRYYSEEQFLEVDHIKFLKLIGLSLEEAKQFREITSLNEAMRKLKIQQNQFEEKIAKMKTVAKRFSIILDTIEEKSCYSEKFKNEIEIKECGSIRGVIGDCQTVRDWFDFESKLQELIVRFPNYSEVGHNHGLTFIYNEKYLHTTNDQYIDKVILPLEKEFRGDANVEEYPLGVCIVAYHKGENDKLIHVFTNIREYIAAHKLSIRGDIVMTSIISTFIVNNESEHLVEIRIPLM</sequence>
<dbReference type="AlphaFoldDB" id="A0A7W5CAN1"/>
<dbReference type="PANTHER" id="PTHR30204">
    <property type="entry name" value="REDOX-CYCLING DRUG-SENSING TRANSCRIPTIONAL ACTIVATOR SOXR"/>
    <property type="match status" value="1"/>
</dbReference>
<organism evidence="7 8">
    <name type="scientific">Paenibacillus endophyticus</name>
    <dbReference type="NCBI Taxonomy" id="1294268"/>
    <lineage>
        <taxon>Bacteria</taxon>
        <taxon>Bacillati</taxon>
        <taxon>Bacillota</taxon>
        <taxon>Bacilli</taxon>
        <taxon>Bacillales</taxon>
        <taxon>Paenibacillaceae</taxon>
        <taxon>Paenibacillus</taxon>
    </lineage>
</organism>
<reference evidence="7 8" key="1">
    <citation type="submission" date="2020-08" db="EMBL/GenBank/DDBJ databases">
        <title>Genomic Encyclopedia of Type Strains, Phase III (KMG-III): the genomes of soil and plant-associated and newly described type strains.</title>
        <authorList>
            <person name="Whitman W."/>
        </authorList>
    </citation>
    <scope>NUCLEOTIDE SEQUENCE [LARGE SCALE GENOMIC DNA]</scope>
    <source>
        <strain evidence="7 8">CECT 8234</strain>
    </source>
</reference>
<dbReference type="PROSITE" id="PS50937">
    <property type="entry name" value="HTH_MERR_2"/>
    <property type="match status" value="1"/>
</dbReference>
<keyword evidence="1" id="KW-0678">Repressor</keyword>